<dbReference type="AlphaFoldDB" id="A0AAU8IKV1"/>
<dbReference type="InterPro" id="IPR023393">
    <property type="entry name" value="START-like_dom_sf"/>
</dbReference>
<dbReference type="InterPro" id="IPR019587">
    <property type="entry name" value="Polyketide_cyclase/dehydratase"/>
</dbReference>
<dbReference type="SUPFAM" id="SSF55961">
    <property type="entry name" value="Bet v1-like"/>
    <property type="match status" value="1"/>
</dbReference>
<sequence length="158" mass="17859">MRETLNSHPDIHWPAGFSPEDAHRFFRREATVPIPPDRAFALLTDVASWPEWSPGVTEIGIDALAQVFTVRWYGHRFEVFVGENNPPHRVGWLGIGAGVQLYQAWLITPVDDGTHILTENVVRSGTPEAQDTLSALWTERLDTLWQAQFDRMSDALTP</sequence>
<gene>
    <name evidence="1" type="ORF">ABII15_01285</name>
</gene>
<protein>
    <submittedName>
        <fullName evidence="1">SRPBCC family protein</fullName>
    </submittedName>
</protein>
<dbReference type="Gene3D" id="3.30.530.20">
    <property type="match status" value="1"/>
</dbReference>
<reference evidence="1" key="1">
    <citation type="submission" date="2024-06" db="EMBL/GenBank/DDBJ databases">
        <title>Streptomyces sp. strain HUAS MG91 genome sequences.</title>
        <authorList>
            <person name="Mo P."/>
        </authorList>
    </citation>
    <scope>NUCLEOTIDE SEQUENCE</scope>
    <source>
        <strain evidence="1">HUAS MG91</strain>
    </source>
</reference>
<name>A0AAU8IKV1_9ACTN</name>
<dbReference type="KEGG" id="stac:ABII15_01285"/>
<organism evidence="1">
    <name type="scientific">Streptomyces tabacisoli</name>
    <dbReference type="NCBI Taxonomy" id="3156398"/>
    <lineage>
        <taxon>Bacteria</taxon>
        <taxon>Bacillati</taxon>
        <taxon>Actinomycetota</taxon>
        <taxon>Actinomycetes</taxon>
        <taxon>Kitasatosporales</taxon>
        <taxon>Streptomycetaceae</taxon>
        <taxon>Streptomyces</taxon>
    </lineage>
</organism>
<proteinExistence type="predicted"/>
<accession>A0AAU8IKV1</accession>
<evidence type="ECO:0000313" key="1">
    <source>
        <dbReference type="EMBL" id="XCJ68668.1"/>
    </source>
</evidence>
<dbReference type="Pfam" id="PF10604">
    <property type="entry name" value="Polyketide_cyc2"/>
    <property type="match status" value="1"/>
</dbReference>
<dbReference type="RefSeq" id="WP_353940353.1">
    <property type="nucleotide sequence ID" value="NZ_CP159534.1"/>
</dbReference>
<dbReference type="EMBL" id="CP159534">
    <property type="protein sequence ID" value="XCJ68668.1"/>
    <property type="molecule type" value="Genomic_DNA"/>
</dbReference>